<organism evidence="10 11">
    <name type="scientific">Pontibaca salina</name>
    <dbReference type="NCBI Taxonomy" id="2795731"/>
    <lineage>
        <taxon>Bacteria</taxon>
        <taxon>Pseudomonadati</taxon>
        <taxon>Pseudomonadota</taxon>
        <taxon>Alphaproteobacteria</taxon>
        <taxon>Rhodobacterales</taxon>
        <taxon>Roseobacteraceae</taxon>
        <taxon>Pontibaca</taxon>
    </lineage>
</organism>
<dbReference type="EMBL" id="JAEIJD010000001">
    <property type="protein sequence ID" value="MBI6628505.1"/>
    <property type="molecule type" value="Genomic_DNA"/>
</dbReference>
<keyword evidence="6 9" id="KW-1133">Transmembrane helix</keyword>
<keyword evidence="4 8" id="KW-1003">Cell membrane</keyword>
<dbReference type="Proteomes" id="UP000613255">
    <property type="component" value="Unassembled WGS sequence"/>
</dbReference>
<evidence type="ECO:0000256" key="5">
    <source>
        <dbReference type="ARBA" id="ARBA00022692"/>
    </source>
</evidence>
<feature type="transmembrane region" description="Helical" evidence="9">
    <location>
        <begin position="78"/>
        <end position="102"/>
    </location>
</feature>
<reference evidence="10" key="1">
    <citation type="submission" date="2020-12" db="EMBL/GenBank/DDBJ databases">
        <title>Pontibaca salina gen. nov., sp. nov., isolated from marine sediment.</title>
        <authorList>
            <person name="Bo J."/>
            <person name="Wang S."/>
            <person name="Song X."/>
            <person name="Du Z."/>
        </authorList>
    </citation>
    <scope>NUCLEOTIDE SEQUENCE</scope>
    <source>
        <strain evidence="10">S1109L</strain>
    </source>
</reference>
<evidence type="ECO:0000256" key="8">
    <source>
        <dbReference type="PIRNR" id="PIRNR016661"/>
    </source>
</evidence>
<dbReference type="Pfam" id="PF02632">
    <property type="entry name" value="BioY"/>
    <property type="match status" value="1"/>
</dbReference>
<dbReference type="RefSeq" id="WP_198684520.1">
    <property type="nucleotide sequence ID" value="NZ_JAEIJD010000001.1"/>
</dbReference>
<protein>
    <recommendedName>
        <fullName evidence="8">Biotin transporter</fullName>
    </recommendedName>
</protein>
<feature type="transmembrane region" description="Helical" evidence="9">
    <location>
        <begin position="50"/>
        <end position="71"/>
    </location>
</feature>
<evidence type="ECO:0000256" key="7">
    <source>
        <dbReference type="ARBA" id="ARBA00023136"/>
    </source>
</evidence>
<keyword evidence="7 8" id="KW-0472">Membrane</keyword>
<evidence type="ECO:0000313" key="10">
    <source>
        <dbReference type="EMBL" id="MBI6628505.1"/>
    </source>
</evidence>
<dbReference type="PIRSF" id="PIRSF016661">
    <property type="entry name" value="BioY"/>
    <property type="match status" value="1"/>
</dbReference>
<keyword evidence="11" id="KW-1185">Reference proteome</keyword>
<evidence type="ECO:0000256" key="1">
    <source>
        <dbReference type="ARBA" id="ARBA00004651"/>
    </source>
</evidence>
<evidence type="ECO:0000256" key="3">
    <source>
        <dbReference type="ARBA" id="ARBA00022448"/>
    </source>
</evidence>
<evidence type="ECO:0000256" key="4">
    <source>
        <dbReference type="ARBA" id="ARBA00022475"/>
    </source>
</evidence>
<sequence>MDTRDTVFIALFAAIMAALAVFPPITLPVIGVPITAQSMGVMLAGGVLGAWRGALAMVLFLTLVAIGLPLLPGGRGGFGVFMGPTGGFLVGFVLSAFVIGWLTEQFWHSLSFPVALAICLGGGVVVLYAVGVPWIATVAKISPLTALSGSLAFIPGDIVKSVIAAGVIVTVRRAYPIITR</sequence>
<comment type="subcellular location">
    <subcellularLocation>
        <location evidence="1 8">Cell membrane</location>
        <topology evidence="1 8">Multi-pass membrane protein</topology>
    </subcellularLocation>
</comment>
<comment type="similarity">
    <text evidence="2 8">Belongs to the BioY family.</text>
</comment>
<dbReference type="InterPro" id="IPR003784">
    <property type="entry name" value="BioY"/>
</dbReference>
<dbReference type="GO" id="GO:0015225">
    <property type="term" value="F:biotin transmembrane transporter activity"/>
    <property type="evidence" value="ECO:0007669"/>
    <property type="project" value="UniProtKB-UniRule"/>
</dbReference>
<evidence type="ECO:0000256" key="2">
    <source>
        <dbReference type="ARBA" id="ARBA00010692"/>
    </source>
</evidence>
<keyword evidence="5 9" id="KW-0812">Transmembrane</keyword>
<dbReference type="PANTHER" id="PTHR34295:SF4">
    <property type="entry name" value="BIOTIN TRANSPORTER BIOY-RELATED"/>
    <property type="match status" value="1"/>
</dbReference>
<accession>A0A934HQ31</accession>
<evidence type="ECO:0000256" key="6">
    <source>
        <dbReference type="ARBA" id="ARBA00022989"/>
    </source>
</evidence>
<evidence type="ECO:0000313" key="11">
    <source>
        <dbReference type="Proteomes" id="UP000613255"/>
    </source>
</evidence>
<comment type="caution">
    <text evidence="10">The sequence shown here is derived from an EMBL/GenBank/DDBJ whole genome shotgun (WGS) entry which is preliminary data.</text>
</comment>
<feature type="transmembrane region" description="Helical" evidence="9">
    <location>
        <begin position="114"/>
        <end position="136"/>
    </location>
</feature>
<gene>
    <name evidence="10" type="ORF">JAO82_01310</name>
</gene>
<keyword evidence="3 8" id="KW-0813">Transport</keyword>
<dbReference type="AlphaFoldDB" id="A0A934HQ31"/>
<proteinExistence type="inferred from homology"/>
<evidence type="ECO:0000256" key="9">
    <source>
        <dbReference type="SAM" id="Phobius"/>
    </source>
</evidence>
<dbReference type="PANTHER" id="PTHR34295">
    <property type="entry name" value="BIOTIN TRANSPORTER BIOY"/>
    <property type="match status" value="1"/>
</dbReference>
<feature type="transmembrane region" description="Helical" evidence="9">
    <location>
        <begin position="7"/>
        <end position="30"/>
    </location>
</feature>
<dbReference type="GO" id="GO:0005886">
    <property type="term" value="C:plasma membrane"/>
    <property type="evidence" value="ECO:0007669"/>
    <property type="project" value="UniProtKB-SubCell"/>
</dbReference>
<dbReference type="Gene3D" id="1.10.1760.20">
    <property type="match status" value="1"/>
</dbReference>
<name>A0A934HQ31_9RHOB</name>